<protein>
    <recommendedName>
        <fullName evidence="4">Outer membrane scaffolding protein for murein synthesis, MipA/OmpV family</fullName>
    </recommendedName>
</protein>
<feature type="chain" id="PRO_5035300676" description="Outer membrane scaffolding protein for murein synthesis, MipA/OmpV family" evidence="1">
    <location>
        <begin position="22"/>
        <end position="275"/>
    </location>
</feature>
<gene>
    <name evidence="2" type="ORF">JIN82_06340</name>
</gene>
<evidence type="ECO:0000313" key="3">
    <source>
        <dbReference type="Proteomes" id="UP000624703"/>
    </source>
</evidence>
<organism evidence="2 3">
    <name type="scientific">Persicirhabdus sediminis</name>
    <dbReference type="NCBI Taxonomy" id="454144"/>
    <lineage>
        <taxon>Bacteria</taxon>
        <taxon>Pseudomonadati</taxon>
        <taxon>Verrucomicrobiota</taxon>
        <taxon>Verrucomicrobiia</taxon>
        <taxon>Verrucomicrobiales</taxon>
        <taxon>Verrucomicrobiaceae</taxon>
        <taxon>Persicirhabdus</taxon>
    </lineage>
</organism>
<evidence type="ECO:0000256" key="1">
    <source>
        <dbReference type="SAM" id="SignalP"/>
    </source>
</evidence>
<keyword evidence="3" id="KW-1185">Reference proteome</keyword>
<keyword evidence="1" id="KW-0732">Signal</keyword>
<feature type="signal peptide" evidence="1">
    <location>
        <begin position="1"/>
        <end position="21"/>
    </location>
</feature>
<accession>A0A8J7MDP2</accession>
<dbReference type="Proteomes" id="UP000624703">
    <property type="component" value="Unassembled WGS sequence"/>
</dbReference>
<dbReference type="RefSeq" id="WP_200310791.1">
    <property type="nucleotide sequence ID" value="NZ_JAENIM010000032.1"/>
</dbReference>
<evidence type="ECO:0008006" key="4">
    <source>
        <dbReference type="Google" id="ProtNLM"/>
    </source>
</evidence>
<dbReference type="EMBL" id="JAENIM010000032">
    <property type="protein sequence ID" value="MBK1790771.1"/>
    <property type="molecule type" value="Genomic_DNA"/>
</dbReference>
<reference evidence="2" key="1">
    <citation type="submission" date="2021-01" db="EMBL/GenBank/DDBJ databases">
        <title>Modified the classification status of verrucomicrobia.</title>
        <authorList>
            <person name="Feng X."/>
        </authorList>
    </citation>
    <scope>NUCLEOTIDE SEQUENCE</scope>
    <source>
        <strain evidence="2">_KCTC 22039</strain>
    </source>
</reference>
<sequence length="275" mass="29481">MKNIYTLGFMLAAAAITSLQAGEPIVAVEPTPEVSDAVSGSLSLAYNSHFISYGKDVWAAGTDFYGSQSTFNPALNLDIALAEGWTMSLGTWWDVNNNAPDSIGGDLQEVDVWLGLAYNYQAHTISATYQSWLYGSGNEQVLDLTYGYEHFLNPYITMHTRLTEGASGGETGYFFVLGISPEKEFESFTLSFPVAVGFTPTEGYHAKEDIAGGVVESDSGFGYASAGVVASVPLNINAGDWSLDAGLVAYYTDQDVTTNEDDLFLTGSFGLSLSF</sequence>
<proteinExistence type="predicted"/>
<evidence type="ECO:0000313" key="2">
    <source>
        <dbReference type="EMBL" id="MBK1790771.1"/>
    </source>
</evidence>
<name>A0A8J7MDP2_9BACT</name>
<comment type="caution">
    <text evidence="2">The sequence shown here is derived from an EMBL/GenBank/DDBJ whole genome shotgun (WGS) entry which is preliminary data.</text>
</comment>
<dbReference type="AlphaFoldDB" id="A0A8J7MDP2"/>